<dbReference type="Proteomes" id="UP000663854">
    <property type="component" value="Unassembled WGS sequence"/>
</dbReference>
<protein>
    <submittedName>
        <fullName evidence="2">Uncharacterized protein</fullName>
    </submittedName>
</protein>
<feature type="compositionally biased region" description="Polar residues" evidence="1">
    <location>
        <begin position="223"/>
        <end position="237"/>
    </location>
</feature>
<dbReference type="AlphaFoldDB" id="A0A814IH67"/>
<sequence>MIHLGNSSSSGSTGKQVCISLRGLSYEVCVAATRAEYWRHLVQNSSISIRGIGSYVPVKLQSMCNDQDEPRLQLISNSQAEQDNQQIDDIYNRIRSDLTLFEQNDAPYHNREVTVFGSLFNSLLMNTFNPDLHILGPQYCNITTIKKSLACSIIVESLTNTTVDSSMAYRYRFTIYHEKRITLDFAVMQIQALVHRAQDSYFMMYSIKIGRTLGIIKQMETGTSTSNQEEYSSSTAYKPTCKRKRTEDEEQQLATSQSIYDSDQSDDDDDDDDDDDEIIPDDIREQQRQTAQRLLNLICARMQTRAPKDTLEEAHDGPTTIKSYFLRRVQQQQPRMIQNCTKSSTLSLDVLLSNLIKQTNATAENTSTNLFDLFQRLSESLSDLVNHGHEYVEHSKQKLSDISRSQAAEQVQMALHRGVDHLSSSFSKAQSTYARDGTEGPISSKLSINLL</sequence>
<proteinExistence type="predicted"/>
<reference evidence="2" key="1">
    <citation type="submission" date="2021-02" db="EMBL/GenBank/DDBJ databases">
        <authorList>
            <person name="Nowell W R."/>
        </authorList>
    </citation>
    <scope>NUCLEOTIDE SEQUENCE</scope>
</reference>
<feature type="compositionally biased region" description="Acidic residues" evidence="1">
    <location>
        <begin position="263"/>
        <end position="278"/>
    </location>
</feature>
<organism evidence="2 3">
    <name type="scientific">Rotaria sordida</name>
    <dbReference type="NCBI Taxonomy" id="392033"/>
    <lineage>
        <taxon>Eukaryota</taxon>
        <taxon>Metazoa</taxon>
        <taxon>Spiralia</taxon>
        <taxon>Gnathifera</taxon>
        <taxon>Rotifera</taxon>
        <taxon>Eurotatoria</taxon>
        <taxon>Bdelloidea</taxon>
        <taxon>Philodinida</taxon>
        <taxon>Philodinidae</taxon>
        <taxon>Rotaria</taxon>
    </lineage>
</organism>
<comment type="caution">
    <text evidence="2">The sequence shown here is derived from an EMBL/GenBank/DDBJ whole genome shotgun (WGS) entry which is preliminary data.</text>
</comment>
<gene>
    <name evidence="2" type="ORF">PYM288_LOCUS15793</name>
</gene>
<name>A0A814IH67_9BILA</name>
<feature type="region of interest" description="Disordered" evidence="1">
    <location>
        <begin position="223"/>
        <end position="278"/>
    </location>
</feature>
<evidence type="ECO:0000313" key="3">
    <source>
        <dbReference type="Proteomes" id="UP000663854"/>
    </source>
</evidence>
<accession>A0A814IH67</accession>
<evidence type="ECO:0000256" key="1">
    <source>
        <dbReference type="SAM" id="MobiDB-lite"/>
    </source>
</evidence>
<dbReference type="EMBL" id="CAJNOH010000388">
    <property type="protein sequence ID" value="CAF1024368.1"/>
    <property type="molecule type" value="Genomic_DNA"/>
</dbReference>
<evidence type="ECO:0000313" key="2">
    <source>
        <dbReference type="EMBL" id="CAF1024368.1"/>
    </source>
</evidence>